<evidence type="ECO:0000256" key="1">
    <source>
        <dbReference type="ARBA" id="ARBA00022485"/>
    </source>
</evidence>
<keyword evidence="5" id="KW-0411">Iron-sulfur</keyword>
<dbReference type="InterPro" id="IPR009051">
    <property type="entry name" value="Helical_ferredxn"/>
</dbReference>
<dbReference type="InterPro" id="IPR017900">
    <property type="entry name" value="4Fe4S_Fe_S_CS"/>
</dbReference>
<dbReference type="SUPFAM" id="SSF46548">
    <property type="entry name" value="alpha-helical ferredoxin"/>
    <property type="match status" value="1"/>
</dbReference>
<dbReference type="GO" id="GO:0016491">
    <property type="term" value="F:oxidoreductase activity"/>
    <property type="evidence" value="ECO:0007669"/>
    <property type="project" value="UniProtKB-ARBA"/>
</dbReference>
<keyword evidence="4" id="KW-0408">Iron</keyword>
<dbReference type="Gene3D" id="1.10.1060.10">
    <property type="entry name" value="Alpha-helical ferredoxin"/>
    <property type="match status" value="1"/>
</dbReference>
<dbReference type="EMBL" id="NSIT01000062">
    <property type="protein sequence ID" value="PJE79541.1"/>
    <property type="molecule type" value="Genomic_DNA"/>
</dbReference>
<accession>A0A2H9T8H7</accession>
<reference evidence="7" key="1">
    <citation type="journal article" date="2017" name="Appl. Environ. Microbiol.">
        <title>Molecular characterization of an Endozoicomonas-like organism causing infection in king scallop Pecten maximus L.</title>
        <authorList>
            <person name="Cano I."/>
            <person name="van Aerle R."/>
            <person name="Ross S."/>
            <person name="Verner-Jeffreys D.W."/>
            <person name="Paley R.K."/>
            <person name="Rimmer G."/>
            <person name="Ryder D."/>
            <person name="Hooper P."/>
            <person name="Stone D."/>
            <person name="Feist S.W."/>
        </authorList>
    </citation>
    <scope>NUCLEOTIDE SEQUENCE</scope>
</reference>
<dbReference type="NCBIfam" id="TIGR03379">
    <property type="entry name" value="glycerol3P_GlpC"/>
    <property type="match status" value="1"/>
</dbReference>
<organism evidence="7">
    <name type="scientific">invertebrate metagenome</name>
    <dbReference type="NCBI Taxonomy" id="1711999"/>
    <lineage>
        <taxon>unclassified sequences</taxon>
        <taxon>metagenomes</taxon>
        <taxon>organismal metagenomes</taxon>
    </lineage>
</organism>
<dbReference type="InterPro" id="IPR017753">
    <property type="entry name" value="G3P_DH_GlpC_su"/>
</dbReference>
<feature type="domain" description="4Fe-4S ferredoxin-type" evidence="6">
    <location>
        <begin position="1"/>
        <end position="34"/>
    </location>
</feature>
<dbReference type="PROSITE" id="PS51379">
    <property type="entry name" value="4FE4S_FER_2"/>
    <property type="match status" value="2"/>
</dbReference>
<dbReference type="Pfam" id="PF13183">
    <property type="entry name" value="Fer4_8"/>
    <property type="match status" value="1"/>
</dbReference>
<dbReference type="Pfam" id="PF02754">
    <property type="entry name" value="CCG"/>
    <property type="match status" value="2"/>
</dbReference>
<dbReference type="PANTHER" id="PTHR32479">
    <property type="entry name" value="GLYCOLATE OXIDASE IRON-SULFUR SUBUNIT"/>
    <property type="match status" value="1"/>
</dbReference>
<evidence type="ECO:0000256" key="2">
    <source>
        <dbReference type="ARBA" id="ARBA00022723"/>
    </source>
</evidence>
<evidence type="ECO:0000256" key="4">
    <source>
        <dbReference type="ARBA" id="ARBA00023004"/>
    </source>
</evidence>
<dbReference type="GO" id="GO:0009061">
    <property type="term" value="P:anaerobic respiration"/>
    <property type="evidence" value="ECO:0007669"/>
    <property type="project" value="InterPro"/>
</dbReference>
<dbReference type="InterPro" id="IPR017896">
    <property type="entry name" value="4Fe4S_Fe-S-bd"/>
</dbReference>
<dbReference type="PROSITE" id="PS00198">
    <property type="entry name" value="4FE4S_FER_1"/>
    <property type="match status" value="1"/>
</dbReference>
<dbReference type="GO" id="GO:0046872">
    <property type="term" value="F:metal ion binding"/>
    <property type="evidence" value="ECO:0007669"/>
    <property type="project" value="UniProtKB-KW"/>
</dbReference>
<evidence type="ECO:0000313" key="7">
    <source>
        <dbReference type="EMBL" id="PJE79541.1"/>
    </source>
</evidence>
<dbReference type="PANTHER" id="PTHR32479:SF19">
    <property type="entry name" value="ANAEROBIC GLYCEROL-3-PHOSPHATE DEHYDROGENASE SUBUNIT C"/>
    <property type="match status" value="1"/>
</dbReference>
<dbReference type="GO" id="GO:0016020">
    <property type="term" value="C:membrane"/>
    <property type="evidence" value="ECO:0007669"/>
    <property type="project" value="InterPro"/>
</dbReference>
<comment type="caution">
    <text evidence="7">The sequence shown here is derived from an EMBL/GenBank/DDBJ whole genome shotgun (WGS) entry which is preliminary data.</text>
</comment>
<sequence length="403" mass="44837">MLDLTDTTFDSCIKCTICTTHCPVAEATSDFPGPKQAGPDGRRLRLKNPGLYDEALKFCTNCKRCDVSCPSGVHISHIIQGARKEAPGGFKRSPRDFMLSHTDLMGSLSSPLAPVVNTITAAKPVKKLLDKTLGIDEHRIFPKYTQKTFRHWFAGQKEQQEVYSRFISYFHGCYINYNDPTVGKDLVKVMNAMNIGVHLLDKERCCGVPLIANGFYDKARQNAHFNLKQFSQGLESGADAVIATSSSCAMTLRDEYPDVLAVDNRAIKKQIQFISHFLVNEISQGNLPKLKPVNLTVAYHSPCHLVKMGGVIYTLELLSHIPGLKLIQLDQNCCGLAGTYGFKKENYKHSQKIAGKMIQQIQATNADYVVTDCESCKMQIEMSTQHKVLHPISLLAMALKNYS</sequence>
<dbReference type="InterPro" id="IPR004017">
    <property type="entry name" value="Cys_rich_dom"/>
</dbReference>
<dbReference type="GO" id="GO:0051539">
    <property type="term" value="F:4 iron, 4 sulfur cluster binding"/>
    <property type="evidence" value="ECO:0007669"/>
    <property type="project" value="UniProtKB-KW"/>
</dbReference>
<name>A0A2H9T8H7_9ZZZZ</name>
<proteinExistence type="predicted"/>
<evidence type="ECO:0000256" key="5">
    <source>
        <dbReference type="ARBA" id="ARBA00023014"/>
    </source>
</evidence>
<dbReference type="NCBIfam" id="NF008369">
    <property type="entry name" value="PRK11168.1"/>
    <property type="match status" value="1"/>
</dbReference>
<protein>
    <submittedName>
        <fullName evidence="7">Anaerobic glycerol-3-phosphate dehydrogenase subunit C</fullName>
    </submittedName>
</protein>
<keyword evidence="1" id="KW-0004">4Fe-4S</keyword>
<dbReference type="AlphaFoldDB" id="A0A2H9T8H7"/>
<gene>
    <name evidence="7" type="primary">glpC</name>
    <name evidence="7" type="ORF">CI610_01482</name>
</gene>
<keyword evidence="2" id="KW-0479">Metal-binding</keyword>
<feature type="domain" description="4Fe-4S ferredoxin-type" evidence="6">
    <location>
        <begin position="48"/>
        <end position="73"/>
    </location>
</feature>
<keyword evidence="3" id="KW-0677">Repeat</keyword>
<dbReference type="GO" id="GO:0009331">
    <property type="term" value="C:glycerol-3-phosphate dehydrogenase (FAD) complex"/>
    <property type="evidence" value="ECO:0007669"/>
    <property type="project" value="InterPro"/>
</dbReference>
<evidence type="ECO:0000256" key="3">
    <source>
        <dbReference type="ARBA" id="ARBA00022737"/>
    </source>
</evidence>
<evidence type="ECO:0000259" key="6">
    <source>
        <dbReference type="PROSITE" id="PS51379"/>
    </source>
</evidence>